<proteinExistence type="predicted"/>
<feature type="region of interest" description="Disordered" evidence="1">
    <location>
        <begin position="79"/>
        <end position="99"/>
    </location>
</feature>
<sequence length="99" mass="10668">MTVAGRPSSPRGITSPRTVPSWRCWKTFPGRNQPLPPEGVLRDLVMTKMGPGDRDEFDVMTRLGADLPGAVFIVPETDIPASAGPLDHGRSMALVSARN</sequence>
<evidence type="ECO:0000313" key="2">
    <source>
        <dbReference type="EMBL" id="QCL97863.1"/>
    </source>
</evidence>
<dbReference type="Proteomes" id="UP000298649">
    <property type="component" value="Plasmid pAtCFBP7129a"/>
</dbReference>
<dbReference type="AlphaFoldDB" id="A0A4D7Z5R7"/>
<name>A0A4D7Z5R7_AGRTU</name>
<evidence type="ECO:0000256" key="1">
    <source>
        <dbReference type="SAM" id="MobiDB-lite"/>
    </source>
</evidence>
<organism evidence="2 3">
    <name type="scientific">Agrobacterium tumefaciens</name>
    <dbReference type="NCBI Taxonomy" id="358"/>
    <lineage>
        <taxon>Bacteria</taxon>
        <taxon>Pseudomonadati</taxon>
        <taxon>Pseudomonadota</taxon>
        <taxon>Alphaproteobacteria</taxon>
        <taxon>Hyphomicrobiales</taxon>
        <taxon>Rhizobiaceae</taxon>
        <taxon>Rhizobium/Agrobacterium group</taxon>
        <taxon>Agrobacterium</taxon>
        <taxon>Agrobacterium tumefaciens complex</taxon>
    </lineage>
</organism>
<dbReference type="EMBL" id="CP039924">
    <property type="protein sequence ID" value="QCL97863.1"/>
    <property type="molecule type" value="Genomic_DNA"/>
</dbReference>
<accession>A0A4D7Z5R7</accession>
<geneLocation type="plasmid" evidence="3">
    <name>patcfbp7129a</name>
</geneLocation>
<protein>
    <submittedName>
        <fullName evidence="2">Uncharacterized protein</fullName>
    </submittedName>
</protein>
<evidence type="ECO:0000313" key="3">
    <source>
        <dbReference type="Proteomes" id="UP000298649"/>
    </source>
</evidence>
<gene>
    <name evidence="2" type="ORF">CFBP7129_27160</name>
</gene>
<reference evidence="2 3" key="1">
    <citation type="submission" date="2019-04" db="EMBL/GenBank/DDBJ databases">
        <title>Complete genome sequence of Agrobacterium tumefaciens CFBP7129.</title>
        <authorList>
            <person name="Haryono M."/>
            <person name="Lin Y.-C."/>
            <person name="Lai E.-M."/>
            <person name="Kuo C.-H."/>
        </authorList>
    </citation>
    <scope>NUCLEOTIDE SEQUENCE [LARGE SCALE GENOMIC DNA]</scope>
    <source>
        <strain evidence="2 3">CFBP7129</strain>
        <plasmid evidence="3">patcfbp7129a</plasmid>
    </source>
</reference>
<keyword evidence="2" id="KW-0614">Plasmid</keyword>